<evidence type="ECO:0000259" key="2">
    <source>
        <dbReference type="Pfam" id="PF13568"/>
    </source>
</evidence>
<dbReference type="Proteomes" id="UP000563094">
    <property type="component" value="Unassembled WGS sequence"/>
</dbReference>
<dbReference type="AlphaFoldDB" id="A0A839GU01"/>
<reference evidence="3 4" key="1">
    <citation type="submission" date="2020-08" db="EMBL/GenBank/DDBJ databases">
        <title>Genomic Encyclopedia of Type Strains, Phase IV (KMG-IV): sequencing the most valuable type-strain genomes for metagenomic binning, comparative biology and taxonomic classification.</title>
        <authorList>
            <person name="Goeker M."/>
        </authorList>
    </citation>
    <scope>NUCLEOTIDE SEQUENCE [LARGE SCALE GENOMIC DNA]</scope>
    <source>
        <strain evidence="3 4">DSM 29854</strain>
    </source>
</reference>
<dbReference type="InterPro" id="IPR025665">
    <property type="entry name" value="Beta-barrel_OMP_2"/>
</dbReference>
<evidence type="ECO:0000313" key="4">
    <source>
        <dbReference type="Proteomes" id="UP000563094"/>
    </source>
</evidence>
<gene>
    <name evidence="3" type="ORF">FHS90_003002</name>
</gene>
<proteinExistence type="predicted"/>
<dbReference type="Gene3D" id="2.40.160.20">
    <property type="match status" value="1"/>
</dbReference>
<dbReference type="SUPFAM" id="SSF56925">
    <property type="entry name" value="OMPA-like"/>
    <property type="match status" value="1"/>
</dbReference>
<dbReference type="EMBL" id="JACJIQ010000012">
    <property type="protein sequence ID" value="MBA9078276.1"/>
    <property type="molecule type" value="Genomic_DNA"/>
</dbReference>
<organism evidence="3 4">
    <name type="scientific">Rufibacter quisquiliarum</name>
    <dbReference type="NCBI Taxonomy" id="1549639"/>
    <lineage>
        <taxon>Bacteria</taxon>
        <taxon>Pseudomonadati</taxon>
        <taxon>Bacteroidota</taxon>
        <taxon>Cytophagia</taxon>
        <taxon>Cytophagales</taxon>
        <taxon>Hymenobacteraceae</taxon>
        <taxon>Rufibacter</taxon>
    </lineage>
</organism>
<accession>A0A839GU01</accession>
<sequence>MKKLFLLSICALLFNAAQAQERVLNRGVINHSEGEFAPTRTNSGFGVKGGVLFTNLRGDGTDDLPGLKSATNWHAGFYSQFSLGSFFSIQPEALYSRKETKTDGGSMRFDYIEVPVLAVLNFTDNVSFHVGPQVGVLMAVKQDDKEIDKSSFNSFDYGAAAGLEARLSFLRLGARYYLSLADIGEFDNTAAAGNRALNDIKAGNFQIYVGVGF</sequence>
<evidence type="ECO:0000313" key="3">
    <source>
        <dbReference type="EMBL" id="MBA9078276.1"/>
    </source>
</evidence>
<name>A0A839GU01_9BACT</name>
<comment type="caution">
    <text evidence="3">The sequence shown here is derived from an EMBL/GenBank/DDBJ whole genome shotgun (WGS) entry which is preliminary data.</text>
</comment>
<feature type="chain" id="PRO_5032785755" description="Outer membrane protein beta-barrel domain-containing protein" evidence="1">
    <location>
        <begin position="20"/>
        <end position="213"/>
    </location>
</feature>
<dbReference type="InterPro" id="IPR011250">
    <property type="entry name" value="OMP/PagP_B-barrel"/>
</dbReference>
<feature type="signal peptide" evidence="1">
    <location>
        <begin position="1"/>
        <end position="19"/>
    </location>
</feature>
<dbReference type="Pfam" id="PF13568">
    <property type="entry name" value="OMP_b-brl_2"/>
    <property type="match status" value="1"/>
</dbReference>
<keyword evidence="4" id="KW-1185">Reference proteome</keyword>
<evidence type="ECO:0000256" key="1">
    <source>
        <dbReference type="SAM" id="SignalP"/>
    </source>
</evidence>
<dbReference type="RefSeq" id="WP_182513544.1">
    <property type="nucleotide sequence ID" value="NZ_JACJIQ010000012.1"/>
</dbReference>
<feature type="domain" description="Outer membrane protein beta-barrel" evidence="2">
    <location>
        <begin position="41"/>
        <end position="183"/>
    </location>
</feature>
<protein>
    <recommendedName>
        <fullName evidence="2">Outer membrane protein beta-barrel domain-containing protein</fullName>
    </recommendedName>
</protein>
<keyword evidence="1" id="KW-0732">Signal</keyword>